<protein>
    <submittedName>
        <fullName evidence="3">Signal transduction protein</fullName>
    </submittedName>
</protein>
<evidence type="ECO:0000256" key="1">
    <source>
        <dbReference type="SAM" id="Phobius"/>
    </source>
</evidence>
<gene>
    <name evidence="3" type="ORF">FD29_GL000727</name>
</gene>
<feature type="transmembrane region" description="Helical" evidence="1">
    <location>
        <begin position="72"/>
        <end position="102"/>
    </location>
</feature>
<keyword evidence="1" id="KW-1133">Transmembrane helix</keyword>
<dbReference type="Gene3D" id="3.30.565.10">
    <property type="entry name" value="Histidine kinase-like ATPase, C-terminal domain"/>
    <property type="match status" value="1"/>
</dbReference>
<dbReference type="PANTHER" id="PTHR40448:SF1">
    <property type="entry name" value="TWO-COMPONENT SENSOR HISTIDINE KINASE"/>
    <property type="match status" value="1"/>
</dbReference>
<feature type="transmembrane region" description="Helical" evidence="1">
    <location>
        <begin position="114"/>
        <end position="139"/>
    </location>
</feature>
<keyword evidence="1" id="KW-0472">Membrane</keyword>
<comment type="caution">
    <text evidence="3">The sequence shown here is derived from an EMBL/GenBank/DDBJ whole genome shotgun (WGS) entry which is preliminary data.</text>
</comment>
<dbReference type="RefSeq" id="WP_057888223.1">
    <property type="nucleotide sequence ID" value="NZ_AZEZ01000076.1"/>
</dbReference>
<dbReference type="Proteomes" id="UP000050872">
    <property type="component" value="Unassembled WGS sequence"/>
</dbReference>
<name>A0A0R1QGE4_9LACO</name>
<sequence length="431" mass="49916">MVTVGLGIYAVGQFLAWILTFYIFQMIYKTHKFGLLGIMLIIANLADFFAGDFSYPIIALTLYLIFNRQKKLNLYLLNSIILTLLIKLIIGIVANTLIIFFYNYHINTGNILGGVLFVGSNFFIKLIISLLFIFCYKYFDLGEKFNIQTSSLFSLLIGYLFVVIYAFMNIVQHYKAYSDLISGILLFILIQCTFIMIVFLKGNQTQKETYTRELTREQLNNLKMYTDQLEHDQIKLRSFEQNYKGTIKKLRSIAQAKDYAKMKTSLGTLEDYSNSYFDNISMQLFKDLNNVVNPYLKSLLISKLTLINQNKIDCHFECRDVVNEIAINIFDLVRLLGISIDNAIEATKGQKNGQIQIALVQETTQLSIIINNTTSEKTDINEMMQEGFTTKQHHTGWGMVNVQDIKRKYPNLFVQYRKNDKWFNLNIVIIK</sequence>
<dbReference type="PANTHER" id="PTHR40448">
    <property type="entry name" value="TWO-COMPONENT SENSOR HISTIDINE KINASE"/>
    <property type="match status" value="1"/>
</dbReference>
<organism evidence="3 4">
    <name type="scientific">Companilactobacillus mindensis DSM 14500</name>
    <dbReference type="NCBI Taxonomy" id="1423770"/>
    <lineage>
        <taxon>Bacteria</taxon>
        <taxon>Bacillati</taxon>
        <taxon>Bacillota</taxon>
        <taxon>Bacilli</taxon>
        <taxon>Lactobacillales</taxon>
        <taxon>Lactobacillaceae</taxon>
        <taxon>Companilactobacillus</taxon>
    </lineage>
</organism>
<dbReference type="PATRIC" id="fig|1423770.3.peg.748"/>
<feature type="transmembrane region" description="Helical" evidence="1">
    <location>
        <begin position="6"/>
        <end position="24"/>
    </location>
</feature>
<feature type="transmembrane region" description="Helical" evidence="1">
    <location>
        <begin position="151"/>
        <end position="168"/>
    </location>
</feature>
<dbReference type="GO" id="GO:0042802">
    <property type="term" value="F:identical protein binding"/>
    <property type="evidence" value="ECO:0007669"/>
    <property type="project" value="TreeGrafter"/>
</dbReference>
<evidence type="ECO:0000259" key="2">
    <source>
        <dbReference type="Pfam" id="PF14501"/>
    </source>
</evidence>
<dbReference type="AlphaFoldDB" id="A0A0R1QGE4"/>
<feature type="transmembrane region" description="Helical" evidence="1">
    <location>
        <begin position="36"/>
        <end position="66"/>
    </location>
</feature>
<feature type="domain" description="Sensor histidine kinase NatK-like C-terminal" evidence="2">
    <location>
        <begin position="328"/>
        <end position="429"/>
    </location>
</feature>
<dbReference type="STRING" id="1423770.FD29_GL000727"/>
<accession>A0A0R1QGE4</accession>
<feature type="transmembrane region" description="Helical" evidence="1">
    <location>
        <begin position="180"/>
        <end position="200"/>
    </location>
</feature>
<reference evidence="3 4" key="1">
    <citation type="journal article" date="2015" name="Genome Announc.">
        <title>Expanding the biotechnology potential of lactobacilli through comparative genomics of 213 strains and associated genera.</title>
        <authorList>
            <person name="Sun Z."/>
            <person name="Harris H.M."/>
            <person name="McCann A."/>
            <person name="Guo C."/>
            <person name="Argimon S."/>
            <person name="Zhang W."/>
            <person name="Yang X."/>
            <person name="Jeffery I.B."/>
            <person name="Cooney J.C."/>
            <person name="Kagawa T.F."/>
            <person name="Liu W."/>
            <person name="Song Y."/>
            <person name="Salvetti E."/>
            <person name="Wrobel A."/>
            <person name="Rasinkangas P."/>
            <person name="Parkhill J."/>
            <person name="Rea M.C."/>
            <person name="O'Sullivan O."/>
            <person name="Ritari J."/>
            <person name="Douillard F.P."/>
            <person name="Paul Ross R."/>
            <person name="Yang R."/>
            <person name="Briner A.E."/>
            <person name="Felis G.E."/>
            <person name="de Vos W.M."/>
            <person name="Barrangou R."/>
            <person name="Klaenhammer T.R."/>
            <person name="Caufield P.W."/>
            <person name="Cui Y."/>
            <person name="Zhang H."/>
            <person name="O'Toole P.W."/>
        </authorList>
    </citation>
    <scope>NUCLEOTIDE SEQUENCE [LARGE SCALE GENOMIC DNA]</scope>
    <source>
        <strain evidence="3 4">DSM 14500</strain>
    </source>
</reference>
<dbReference type="SUPFAM" id="SSF55874">
    <property type="entry name" value="ATPase domain of HSP90 chaperone/DNA topoisomerase II/histidine kinase"/>
    <property type="match status" value="1"/>
</dbReference>
<dbReference type="OrthoDB" id="2235311at2"/>
<proteinExistence type="predicted"/>
<keyword evidence="1" id="KW-0812">Transmembrane</keyword>
<dbReference type="InterPro" id="IPR036890">
    <property type="entry name" value="HATPase_C_sf"/>
</dbReference>
<dbReference type="Pfam" id="PF14501">
    <property type="entry name" value="HATPase_c_5"/>
    <property type="match status" value="1"/>
</dbReference>
<evidence type="ECO:0000313" key="3">
    <source>
        <dbReference type="EMBL" id="KRL43582.1"/>
    </source>
</evidence>
<dbReference type="InterPro" id="IPR032834">
    <property type="entry name" value="NatK-like_C"/>
</dbReference>
<evidence type="ECO:0000313" key="4">
    <source>
        <dbReference type="Proteomes" id="UP000050872"/>
    </source>
</evidence>
<dbReference type="EMBL" id="AZEZ01000076">
    <property type="protein sequence ID" value="KRL43582.1"/>
    <property type="molecule type" value="Genomic_DNA"/>
</dbReference>
<keyword evidence="4" id="KW-1185">Reference proteome</keyword>